<accession>A0ABP1QS11</accession>
<dbReference type="Proteomes" id="UP001642540">
    <property type="component" value="Unassembled WGS sequence"/>
</dbReference>
<organism evidence="2 3">
    <name type="scientific">Orchesella dallaii</name>
    <dbReference type="NCBI Taxonomy" id="48710"/>
    <lineage>
        <taxon>Eukaryota</taxon>
        <taxon>Metazoa</taxon>
        <taxon>Ecdysozoa</taxon>
        <taxon>Arthropoda</taxon>
        <taxon>Hexapoda</taxon>
        <taxon>Collembola</taxon>
        <taxon>Entomobryomorpha</taxon>
        <taxon>Entomobryoidea</taxon>
        <taxon>Orchesellidae</taxon>
        <taxon>Orchesellinae</taxon>
        <taxon>Orchesella</taxon>
    </lineage>
</organism>
<name>A0ABP1QS11_9HEXA</name>
<feature type="compositionally biased region" description="Basic residues" evidence="1">
    <location>
        <begin position="1"/>
        <end position="24"/>
    </location>
</feature>
<feature type="compositionally biased region" description="Polar residues" evidence="1">
    <location>
        <begin position="203"/>
        <end position="213"/>
    </location>
</feature>
<dbReference type="EMBL" id="CAXLJM020000041">
    <property type="protein sequence ID" value="CAL8109396.1"/>
    <property type="molecule type" value="Genomic_DNA"/>
</dbReference>
<feature type="region of interest" description="Disordered" evidence="1">
    <location>
        <begin position="189"/>
        <end position="213"/>
    </location>
</feature>
<keyword evidence="3" id="KW-1185">Reference proteome</keyword>
<protein>
    <submittedName>
        <fullName evidence="2">Uncharacterized protein</fullName>
    </submittedName>
</protein>
<gene>
    <name evidence="2" type="ORF">ODALV1_LOCUS13325</name>
</gene>
<dbReference type="Gene3D" id="3.10.20.90">
    <property type="entry name" value="Phosphatidylinositol 3-kinase Catalytic Subunit, Chain A, domain 1"/>
    <property type="match status" value="1"/>
</dbReference>
<evidence type="ECO:0000313" key="3">
    <source>
        <dbReference type="Proteomes" id="UP001642540"/>
    </source>
</evidence>
<feature type="region of interest" description="Disordered" evidence="1">
    <location>
        <begin position="1"/>
        <end position="27"/>
    </location>
</feature>
<proteinExistence type="predicted"/>
<evidence type="ECO:0000313" key="2">
    <source>
        <dbReference type="EMBL" id="CAL8109396.1"/>
    </source>
</evidence>
<sequence length="213" mass="24262">MGKSKSKSKGKKGKKGKKSKKTKKVVVEEPLPPPVLNTFVYIRRKNLTLCLETYDLQTVKELKIQVATILRQFPEDITLFAMLGKKEEEMIEKEKPKSEEDKKKEEKEKSRSRGKKDSKNDRKARAPSPPKPPADMTIGQYGYNPVNASVFKPATIGLTYRGDDGEFEKLEIDPYGEFPVIPEAIKMHLRNYVPPPPPPPKNRQANNKSQKKK</sequence>
<evidence type="ECO:0000256" key="1">
    <source>
        <dbReference type="SAM" id="MobiDB-lite"/>
    </source>
</evidence>
<feature type="compositionally biased region" description="Basic and acidic residues" evidence="1">
    <location>
        <begin position="90"/>
        <end position="124"/>
    </location>
</feature>
<comment type="caution">
    <text evidence="2">The sequence shown here is derived from an EMBL/GenBank/DDBJ whole genome shotgun (WGS) entry which is preliminary data.</text>
</comment>
<feature type="region of interest" description="Disordered" evidence="1">
    <location>
        <begin position="90"/>
        <end position="140"/>
    </location>
</feature>
<reference evidence="2 3" key="1">
    <citation type="submission" date="2024-08" db="EMBL/GenBank/DDBJ databases">
        <authorList>
            <person name="Cucini C."/>
            <person name="Frati F."/>
        </authorList>
    </citation>
    <scope>NUCLEOTIDE SEQUENCE [LARGE SCALE GENOMIC DNA]</scope>
</reference>